<keyword evidence="12" id="KW-0282">Flagellum</keyword>
<keyword evidence="12" id="KW-0966">Cell projection</keyword>
<evidence type="ECO:0000256" key="2">
    <source>
        <dbReference type="ARBA" id="ARBA00008914"/>
    </source>
</evidence>
<keyword evidence="13" id="KW-1185">Reference proteome</keyword>
<dbReference type="PANTHER" id="PTHR30329">
    <property type="entry name" value="STATOR ELEMENT OF FLAGELLAR MOTOR COMPLEX"/>
    <property type="match status" value="1"/>
</dbReference>
<dbReference type="SUPFAM" id="SSF103088">
    <property type="entry name" value="OmpA-like"/>
    <property type="match status" value="1"/>
</dbReference>
<keyword evidence="3" id="KW-1003">Cell membrane</keyword>
<evidence type="ECO:0000256" key="9">
    <source>
        <dbReference type="SAM" id="MobiDB-lite"/>
    </source>
</evidence>
<feature type="region of interest" description="Disordered" evidence="9">
    <location>
        <begin position="53"/>
        <end position="96"/>
    </location>
</feature>
<dbReference type="RefSeq" id="WP_282011529.1">
    <property type="nucleotide sequence ID" value="NZ_OX336137.1"/>
</dbReference>
<keyword evidence="12" id="KW-0969">Cilium</keyword>
<keyword evidence="4 10" id="KW-0812">Transmembrane</keyword>
<evidence type="ECO:0000256" key="5">
    <source>
        <dbReference type="ARBA" id="ARBA00022989"/>
    </source>
</evidence>
<evidence type="ECO:0000256" key="8">
    <source>
        <dbReference type="SAM" id="Coils"/>
    </source>
</evidence>
<dbReference type="InterPro" id="IPR036737">
    <property type="entry name" value="OmpA-like_sf"/>
</dbReference>
<evidence type="ECO:0000256" key="7">
    <source>
        <dbReference type="PROSITE-ProRule" id="PRU00473"/>
    </source>
</evidence>
<dbReference type="InterPro" id="IPR025713">
    <property type="entry name" value="MotB-like_N_dom"/>
</dbReference>
<evidence type="ECO:0000313" key="13">
    <source>
        <dbReference type="Proteomes" id="UP001157733"/>
    </source>
</evidence>
<dbReference type="CDD" id="cd07185">
    <property type="entry name" value="OmpA_C-like"/>
    <property type="match status" value="1"/>
</dbReference>
<dbReference type="InterPro" id="IPR006665">
    <property type="entry name" value="OmpA-like"/>
</dbReference>
<sequence>MAEKNEKESLQQIKEQLRSRNAQLKKLDAEKARQETRFQHMLTVTGKKISKLQSTVEEQKEQIKFQRGLQQKQVSTTPPSKTPAADKEEASKTDESGIRYEQLAHALKALQKKNRQLTEKVKEERKEHERLAKEKSTLAREVKRLRNDVGHVDEIQSRSVSVQTLTEKSKERFQKLVAEKDGLIQMYEKMIQTNKTGGDAMAITSDMLHKIQEELENTRAEKAELEEEIKIRDRQFEVQMNYEVQRAKERIRKNLKVGRRQRKSISDFSEEVLDERSGQAWLMTFADMFTLLLTYFIILYSLSSVNMNRFKEAILGEEKASIGLLELLDSAEVKQSLDVLTGLKTDNILNEVKNVAQAESLSEVMTISTDQSKVIVKVPSESLFDEGSARLNLERGKEVLDELIRITEKYPYYRININGHTDNVEIPNARFASNWELSSARATSVLRYFLDQNIEPKRLTATGFADTFPIATNKTERGRALNRRVEFVLEKEN</sequence>
<feature type="compositionally biased region" description="Polar residues" evidence="9">
    <location>
        <begin position="68"/>
        <end position="79"/>
    </location>
</feature>
<proteinExistence type="inferred from homology"/>
<evidence type="ECO:0000256" key="1">
    <source>
        <dbReference type="ARBA" id="ARBA00004162"/>
    </source>
</evidence>
<comment type="similarity">
    <text evidence="2">Belongs to the MotB family.</text>
</comment>
<evidence type="ECO:0000256" key="6">
    <source>
        <dbReference type="ARBA" id="ARBA00023136"/>
    </source>
</evidence>
<dbReference type="Proteomes" id="UP001157733">
    <property type="component" value="Chromosome"/>
</dbReference>
<evidence type="ECO:0000256" key="10">
    <source>
        <dbReference type="SAM" id="Phobius"/>
    </source>
</evidence>
<feature type="compositionally biased region" description="Basic and acidic residues" evidence="9">
    <location>
        <begin position="84"/>
        <end position="96"/>
    </location>
</feature>
<accession>A0ABM9HEZ0</accession>
<keyword evidence="6 7" id="KW-0472">Membrane</keyword>
<reference evidence="12 13" key="1">
    <citation type="submission" date="2022-09" db="EMBL/GenBank/DDBJ databases">
        <authorList>
            <person name="Kop L."/>
        </authorList>
    </citation>
    <scope>NUCLEOTIDE SEQUENCE [LARGE SCALE GENOMIC DNA]</scope>
    <source>
        <strain evidence="12 13">347</strain>
    </source>
</reference>
<evidence type="ECO:0000256" key="4">
    <source>
        <dbReference type="ARBA" id="ARBA00022692"/>
    </source>
</evidence>
<protein>
    <submittedName>
        <fullName evidence="12">Flagellar motor rotation protein MotB</fullName>
    </submittedName>
</protein>
<keyword evidence="8" id="KW-0175">Coiled coil</keyword>
<feature type="domain" description="OmpA-like" evidence="11">
    <location>
        <begin position="371"/>
        <end position="493"/>
    </location>
</feature>
<feature type="coiled-coil region" evidence="8">
    <location>
        <begin position="7"/>
        <end position="37"/>
    </location>
</feature>
<dbReference type="PANTHER" id="PTHR30329:SF21">
    <property type="entry name" value="LIPOPROTEIN YIAD-RELATED"/>
    <property type="match status" value="1"/>
</dbReference>
<dbReference type="PROSITE" id="PS51123">
    <property type="entry name" value="OMPA_2"/>
    <property type="match status" value="1"/>
</dbReference>
<evidence type="ECO:0000313" key="12">
    <source>
        <dbReference type="EMBL" id="CAI2718639.1"/>
    </source>
</evidence>
<gene>
    <name evidence="12" type="ORF">NSPWAT_1780</name>
</gene>
<organism evidence="12 13">
    <name type="scientific">Nitrospina watsonii</name>
    <dbReference type="NCBI Taxonomy" id="1323948"/>
    <lineage>
        <taxon>Bacteria</taxon>
        <taxon>Pseudomonadati</taxon>
        <taxon>Nitrospinota/Tectimicrobiota group</taxon>
        <taxon>Nitrospinota</taxon>
        <taxon>Nitrospinia</taxon>
        <taxon>Nitrospinales</taxon>
        <taxon>Nitrospinaceae</taxon>
        <taxon>Nitrospina</taxon>
    </lineage>
</organism>
<dbReference type="Pfam" id="PF13677">
    <property type="entry name" value="MotB_plug"/>
    <property type="match status" value="1"/>
</dbReference>
<dbReference type="EMBL" id="OX336137">
    <property type="protein sequence ID" value="CAI2718639.1"/>
    <property type="molecule type" value="Genomic_DNA"/>
</dbReference>
<evidence type="ECO:0000259" key="11">
    <source>
        <dbReference type="PROSITE" id="PS51123"/>
    </source>
</evidence>
<evidence type="ECO:0000256" key="3">
    <source>
        <dbReference type="ARBA" id="ARBA00022475"/>
    </source>
</evidence>
<dbReference type="InterPro" id="IPR050330">
    <property type="entry name" value="Bact_OuterMem_StrucFunc"/>
</dbReference>
<keyword evidence="5 10" id="KW-1133">Transmembrane helix</keyword>
<feature type="coiled-coil region" evidence="8">
    <location>
        <begin position="201"/>
        <end position="235"/>
    </location>
</feature>
<feature type="transmembrane region" description="Helical" evidence="10">
    <location>
        <begin position="280"/>
        <end position="302"/>
    </location>
</feature>
<dbReference type="Gene3D" id="3.30.1330.60">
    <property type="entry name" value="OmpA-like domain"/>
    <property type="match status" value="1"/>
</dbReference>
<name>A0ABM9HEZ0_9BACT</name>
<dbReference type="Pfam" id="PF00691">
    <property type="entry name" value="OmpA"/>
    <property type="match status" value="1"/>
</dbReference>
<feature type="coiled-coil region" evidence="8">
    <location>
        <begin position="100"/>
        <end position="148"/>
    </location>
</feature>
<comment type="subcellular location">
    <subcellularLocation>
        <location evidence="1">Cell membrane</location>
        <topology evidence="1">Single-pass membrane protein</topology>
    </subcellularLocation>
</comment>